<keyword evidence="4 5" id="KW-0472">Membrane</keyword>
<keyword evidence="9" id="KW-1185">Reference proteome</keyword>
<reference evidence="9" key="1">
    <citation type="submission" date="2016-09" db="EMBL/GenBank/DDBJ databases">
        <authorList>
            <person name="Jeantristanb JTB J.-T."/>
            <person name="Ricardo R."/>
        </authorList>
    </citation>
    <scope>NUCLEOTIDE SEQUENCE [LARGE SCALE GENOMIC DNA]</scope>
</reference>
<keyword evidence="3 5" id="KW-1133">Transmembrane helix</keyword>
<evidence type="ECO:0000256" key="2">
    <source>
        <dbReference type="ARBA" id="ARBA00022692"/>
    </source>
</evidence>
<dbReference type="GO" id="GO:0016020">
    <property type="term" value="C:membrane"/>
    <property type="evidence" value="ECO:0007669"/>
    <property type="project" value="UniProtKB-SubCell"/>
</dbReference>
<dbReference type="PANTHER" id="PTHR31204">
    <property type="entry name" value="SIGMA INTRACELLULAR RECEPTOR 2"/>
    <property type="match status" value="1"/>
</dbReference>
<keyword evidence="2 5" id="KW-0812">Transmembrane</keyword>
<dbReference type="PROSITE" id="PS51751">
    <property type="entry name" value="EXPERA"/>
    <property type="match status" value="1"/>
</dbReference>
<evidence type="ECO:0000256" key="4">
    <source>
        <dbReference type="ARBA" id="ARBA00023136"/>
    </source>
</evidence>
<dbReference type="InterPro" id="IPR051987">
    <property type="entry name" value="Sigma-2_receptor-like"/>
</dbReference>
<evidence type="ECO:0000256" key="1">
    <source>
        <dbReference type="ARBA" id="ARBA00004141"/>
    </source>
</evidence>
<evidence type="ECO:0000256" key="6">
    <source>
        <dbReference type="SAM" id="Phobius"/>
    </source>
</evidence>
<evidence type="ECO:0000256" key="5">
    <source>
        <dbReference type="PROSITE-ProRule" id="PRU01087"/>
    </source>
</evidence>
<dbReference type="EMBL" id="FMSP01000002">
    <property type="protein sequence ID" value="SCV67796.1"/>
    <property type="molecule type" value="Genomic_DNA"/>
</dbReference>
<dbReference type="STRING" id="269621.A0A238F9P3"/>
<comment type="subcellular location">
    <subcellularLocation>
        <location evidence="1">Membrane</location>
        <topology evidence="1">Multi-pass membrane protein</topology>
    </subcellularLocation>
</comment>
<feature type="transmembrane region" description="Helical" evidence="6">
    <location>
        <begin position="79"/>
        <end position="98"/>
    </location>
</feature>
<evidence type="ECO:0000313" key="8">
    <source>
        <dbReference type="EMBL" id="SCV67796.1"/>
    </source>
</evidence>
<protein>
    <submittedName>
        <fullName evidence="8">BQ2448_5407 protein</fullName>
    </submittedName>
</protein>
<dbReference type="GO" id="GO:0005783">
    <property type="term" value="C:endoplasmic reticulum"/>
    <property type="evidence" value="ECO:0007669"/>
    <property type="project" value="TreeGrafter"/>
</dbReference>
<sequence>MTLNSNTPTLQHLSRHPPTSDLTHDFAAKDDYLLQNANQAMFSWFQSFIILEMLFQVPVFVLGIRGLLRKNTTTIQPLLAIYGASSSTTTWACLATVLNDPNLVNLEQRLTLFFTYLPFLLIPLSMAVDYTIRLTKLCRDIDEGLVGGEGKKNQ</sequence>
<proteinExistence type="predicted"/>
<evidence type="ECO:0000313" key="9">
    <source>
        <dbReference type="Proteomes" id="UP000198372"/>
    </source>
</evidence>
<dbReference type="InterPro" id="IPR033118">
    <property type="entry name" value="EXPERA"/>
</dbReference>
<dbReference type="Proteomes" id="UP000198372">
    <property type="component" value="Unassembled WGS sequence"/>
</dbReference>
<organism evidence="8 9">
    <name type="scientific">Microbotryum intermedium</name>
    <dbReference type="NCBI Taxonomy" id="269621"/>
    <lineage>
        <taxon>Eukaryota</taxon>
        <taxon>Fungi</taxon>
        <taxon>Dikarya</taxon>
        <taxon>Basidiomycota</taxon>
        <taxon>Pucciniomycotina</taxon>
        <taxon>Microbotryomycetes</taxon>
        <taxon>Microbotryales</taxon>
        <taxon>Microbotryaceae</taxon>
        <taxon>Microbotryum</taxon>
    </lineage>
</organism>
<gene>
    <name evidence="8" type="ORF">BQ2448_5407</name>
</gene>
<dbReference type="PANTHER" id="PTHR31204:SF1">
    <property type="entry name" value="SIGMA INTRACELLULAR RECEPTOR 2"/>
    <property type="match status" value="1"/>
</dbReference>
<feature type="transmembrane region" description="Helical" evidence="6">
    <location>
        <begin position="110"/>
        <end position="132"/>
    </location>
</feature>
<dbReference type="OrthoDB" id="433124at2759"/>
<evidence type="ECO:0000259" key="7">
    <source>
        <dbReference type="PROSITE" id="PS51751"/>
    </source>
</evidence>
<feature type="domain" description="EXPERA" evidence="7">
    <location>
        <begin position="1"/>
        <end position="127"/>
    </location>
</feature>
<name>A0A238F9P3_9BASI</name>
<feature type="transmembrane region" description="Helical" evidence="6">
    <location>
        <begin position="44"/>
        <end position="67"/>
    </location>
</feature>
<dbReference type="AlphaFoldDB" id="A0A238F9P3"/>
<accession>A0A238F9P3</accession>
<dbReference type="Pfam" id="PF05241">
    <property type="entry name" value="EBP"/>
    <property type="match status" value="1"/>
</dbReference>
<evidence type="ECO:0000256" key="3">
    <source>
        <dbReference type="ARBA" id="ARBA00022989"/>
    </source>
</evidence>